<dbReference type="GO" id="GO:0016491">
    <property type="term" value="F:oxidoreductase activity"/>
    <property type="evidence" value="ECO:0007669"/>
    <property type="project" value="UniProtKB-KW"/>
</dbReference>
<feature type="transmembrane region" description="Helical" evidence="8">
    <location>
        <begin position="192"/>
        <end position="211"/>
    </location>
</feature>
<dbReference type="PRINTS" id="PR01434">
    <property type="entry name" value="NADHDHGNASE5"/>
</dbReference>
<comment type="subcellular location">
    <subcellularLocation>
        <location evidence="1">Cell membrane</location>
        <topology evidence="1">Multi-pass membrane protein</topology>
    </subcellularLocation>
    <subcellularLocation>
        <location evidence="7">Membrane</location>
        <topology evidence="7">Multi-pass membrane protein</topology>
    </subcellularLocation>
</comment>
<reference evidence="10 11" key="1">
    <citation type="journal article" date="2011" name="J. Bacteriol.">
        <title>Genome sequence of the mercury-methylating and pleomorphic Desulfovibrio africanus Strain Walvis Bay.</title>
        <authorList>
            <person name="Brown S.D."/>
            <person name="Wall J.D."/>
            <person name="Kucken A.M."/>
            <person name="Gilmour C.C."/>
            <person name="Podar M."/>
            <person name="Brandt C.C."/>
            <person name="Teshima H."/>
            <person name="Detter J.C."/>
            <person name="Han C.S."/>
            <person name="Land M.L."/>
            <person name="Lucas S."/>
            <person name="Han J."/>
            <person name="Pennacchio L."/>
            <person name="Nolan M."/>
            <person name="Pitluck S."/>
            <person name="Woyke T."/>
            <person name="Goodwin L."/>
            <person name="Palumbo A.V."/>
            <person name="Elias D.A."/>
        </authorList>
    </citation>
    <scope>NUCLEOTIDE SEQUENCE [LARGE SCALE GENOMIC DNA]</scope>
    <source>
        <strain evidence="10 11">Walvis Bay</strain>
    </source>
</reference>
<dbReference type="GO" id="GO:0005886">
    <property type="term" value="C:plasma membrane"/>
    <property type="evidence" value="ECO:0007669"/>
    <property type="project" value="UniProtKB-SubCell"/>
</dbReference>
<feature type="transmembrane region" description="Helical" evidence="8">
    <location>
        <begin position="33"/>
        <end position="55"/>
    </location>
</feature>
<feature type="transmembrane region" description="Helical" evidence="8">
    <location>
        <begin position="101"/>
        <end position="117"/>
    </location>
</feature>
<dbReference type="InterPro" id="IPR052175">
    <property type="entry name" value="ComplexI-like_HydComp"/>
</dbReference>
<feature type="transmembrane region" description="Helical" evidence="8">
    <location>
        <begin position="247"/>
        <end position="265"/>
    </location>
</feature>
<feature type="transmembrane region" description="Helical" evidence="8">
    <location>
        <begin position="152"/>
        <end position="172"/>
    </location>
</feature>
<dbReference type="eggNOG" id="COG0651">
    <property type="taxonomic scope" value="Bacteria"/>
</dbReference>
<feature type="transmembrane region" description="Helical" evidence="8">
    <location>
        <begin position="6"/>
        <end position="26"/>
    </location>
</feature>
<feature type="transmembrane region" description="Helical" evidence="8">
    <location>
        <begin position="379"/>
        <end position="397"/>
    </location>
</feature>
<feature type="transmembrane region" description="Helical" evidence="8">
    <location>
        <begin position="530"/>
        <end position="551"/>
    </location>
</feature>
<dbReference type="PANTHER" id="PTHR42682:SF4">
    <property type="entry name" value="NADH-UBIQUINONE_PLASTOQUINONE"/>
    <property type="match status" value="1"/>
</dbReference>
<feature type="transmembrane region" description="Helical" evidence="8">
    <location>
        <begin position="272"/>
        <end position="294"/>
    </location>
</feature>
<name>F3YYT8_DESAF</name>
<keyword evidence="3 7" id="KW-0812">Transmembrane</keyword>
<dbReference type="STRING" id="690850.Desaf_3637"/>
<evidence type="ECO:0000256" key="2">
    <source>
        <dbReference type="ARBA" id="ARBA00022475"/>
    </source>
</evidence>
<dbReference type="AlphaFoldDB" id="F3YYT8"/>
<dbReference type="EMBL" id="CP003221">
    <property type="protein sequence ID" value="EGJ51914.1"/>
    <property type="molecule type" value="Genomic_DNA"/>
</dbReference>
<sequence length="599" mass="64068">MDQIFFSGTLPPSLIFILGAMLVPALSGRLKQVYLLMLPLAALLMLMSMPNGMHWNTSLLGYDLVLGRIDGLSRAFGYIFSLVSFIAVLFALQVKDDIQHVAGLCYAGAALGVTFAGDLISLYIFWEIMAVASTFLILARRTKSAHGAAFRYIMVHIVGGLLLLAGVVMKISQTGTTAFDYIGLGLNDPASILIFLGIAINAAIPPLHSWLQDAYPEATATGAVFLSAFTTKSAVYLMARTYPGTELLIWLGAAMAAIPIFYAVLENDLRRVLAYSLINQVGFMMVGVGIGSELAINGTVAHAFCHILYKALLFMSIGAVMHMTGRSRCTDLGGLYRTMPLTCLFCIIGAASISAFPLFSGFVSKSMIISATGHGKIVAVWLILQFASAGVFHHAGIKVPFFTFFGHDSGLRPKEPPLNMLLAMGIAAFLCVYLGVNPGPLYSILPFPVEYVPYTGAHVVAQLQLLMFGALAFTLLILSGKYPAEIRAINLDTDWFYRKGGRLFYVVADKVFNGINAVSARLTTGAVRGLAALCDALPATVAVIITAPVNWLSGSERRNGHAWKAFVQEALATGTVPTGATILVITLGLACLVAVALVL</sequence>
<feature type="domain" description="NADH:quinone oxidoreductase/Mrp antiporter transmembrane" evidence="9">
    <location>
        <begin position="116"/>
        <end position="386"/>
    </location>
</feature>
<evidence type="ECO:0000256" key="4">
    <source>
        <dbReference type="ARBA" id="ARBA00022989"/>
    </source>
</evidence>
<dbReference type="InterPro" id="IPR001750">
    <property type="entry name" value="ND/Mrp_TM"/>
</dbReference>
<dbReference type="KEGG" id="daf:Desaf_3637"/>
<dbReference type="HOGENOM" id="CLU_030481_0_0_7"/>
<evidence type="ECO:0000256" key="5">
    <source>
        <dbReference type="ARBA" id="ARBA00023002"/>
    </source>
</evidence>
<keyword evidence="6 8" id="KW-0472">Membrane</keyword>
<feature type="transmembrane region" description="Helical" evidence="8">
    <location>
        <begin position="418"/>
        <end position="436"/>
    </location>
</feature>
<evidence type="ECO:0000256" key="3">
    <source>
        <dbReference type="ARBA" id="ARBA00022692"/>
    </source>
</evidence>
<feature type="transmembrane region" description="Helical" evidence="8">
    <location>
        <begin position="456"/>
        <end position="478"/>
    </location>
</feature>
<dbReference type="NCBIfam" id="NF009310">
    <property type="entry name" value="PRK12668.1"/>
    <property type="match status" value="1"/>
</dbReference>
<evidence type="ECO:0000313" key="11">
    <source>
        <dbReference type="Proteomes" id="UP000007844"/>
    </source>
</evidence>
<dbReference type="Pfam" id="PF00361">
    <property type="entry name" value="Proton_antipo_M"/>
    <property type="match status" value="1"/>
</dbReference>
<feature type="transmembrane region" description="Helical" evidence="8">
    <location>
        <begin position="75"/>
        <end position="94"/>
    </location>
</feature>
<evidence type="ECO:0000259" key="9">
    <source>
        <dbReference type="Pfam" id="PF00361"/>
    </source>
</evidence>
<dbReference type="PANTHER" id="PTHR42682">
    <property type="entry name" value="HYDROGENASE-4 COMPONENT F"/>
    <property type="match status" value="1"/>
</dbReference>
<feature type="transmembrane region" description="Helical" evidence="8">
    <location>
        <begin position="571"/>
        <end position="598"/>
    </location>
</feature>
<organism evidence="10 11">
    <name type="scientific">Desulfocurvibacter africanus subsp. africanus str. Walvis Bay</name>
    <dbReference type="NCBI Taxonomy" id="690850"/>
    <lineage>
        <taxon>Bacteria</taxon>
        <taxon>Pseudomonadati</taxon>
        <taxon>Thermodesulfobacteriota</taxon>
        <taxon>Desulfovibrionia</taxon>
        <taxon>Desulfovibrionales</taxon>
        <taxon>Desulfovibrionaceae</taxon>
        <taxon>Desulfocurvibacter</taxon>
    </lineage>
</organism>
<evidence type="ECO:0000256" key="8">
    <source>
        <dbReference type="SAM" id="Phobius"/>
    </source>
</evidence>
<accession>F3YYT8</accession>
<dbReference type="Proteomes" id="UP000007844">
    <property type="component" value="Chromosome"/>
</dbReference>
<proteinExistence type="predicted"/>
<keyword evidence="4 8" id="KW-1133">Transmembrane helix</keyword>
<evidence type="ECO:0000256" key="7">
    <source>
        <dbReference type="RuleBase" id="RU000320"/>
    </source>
</evidence>
<keyword evidence="2" id="KW-1003">Cell membrane</keyword>
<feature type="transmembrane region" description="Helical" evidence="8">
    <location>
        <begin position="300"/>
        <end position="320"/>
    </location>
</feature>
<keyword evidence="11" id="KW-1185">Reference proteome</keyword>
<gene>
    <name evidence="10" type="ORF">Desaf_3637</name>
</gene>
<evidence type="ECO:0000256" key="1">
    <source>
        <dbReference type="ARBA" id="ARBA00004651"/>
    </source>
</evidence>
<dbReference type="RefSeq" id="WP_014261526.1">
    <property type="nucleotide sequence ID" value="NC_016629.1"/>
</dbReference>
<keyword evidence="5" id="KW-0560">Oxidoreductase</keyword>
<evidence type="ECO:0000256" key="6">
    <source>
        <dbReference type="ARBA" id="ARBA00023136"/>
    </source>
</evidence>
<protein>
    <submittedName>
        <fullName evidence="10">NADH dehydrogenase (Quinone)</fullName>
    </submittedName>
</protein>
<evidence type="ECO:0000313" key="10">
    <source>
        <dbReference type="EMBL" id="EGJ51914.1"/>
    </source>
</evidence>
<feature type="transmembrane region" description="Helical" evidence="8">
    <location>
        <begin position="341"/>
        <end position="359"/>
    </location>
</feature>